<evidence type="ECO:0000256" key="2">
    <source>
        <dbReference type="SAM" id="Coils"/>
    </source>
</evidence>
<dbReference type="Pfam" id="PF21771">
    <property type="entry name" value="CFAP58_CC"/>
    <property type="match status" value="1"/>
</dbReference>
<dbReference type="PANTHER" id="PTHR32083:SF0">
    <property type="entry name" value="CILIA AND FLAGELLA-ASSOCIATED PROTEIN 58"/>
    <property type="match status" value="1"/>
</dbReference>
<evidence type="ECO:0000259" key="4">
    <source>
        <dbReference type="Pfam" id="PF21771"/>
    </source>
</evidence>
<reference evidence="5 6" key="1">
    <citation type="journal article" date="2008" name="Nature">
        <title>The genome of the model beetle and pest Tribolium castaneum.</title>
        <authorList>
            <consortium name="Tribolium Genome Sequencing Consortium"/>
            <person name="Richards S."/>
            <person name="Gibbs R.A."/>
            <person name="Weinstock G.M."/>
            <person name="Brown S.J."/>
            <person name="Denell R."/>
            <person name="Beeman R.W."/>
            <person name="Gibbs R."/>
            <person name="Beeman R.W."/>
            <person name="Brown S.J."/>
            <person name="Bucher G."/>
            <person name="Friedrich M."/>
            <person name="Grimmelikhuijzen C.J."/>
            <person name="Klingler M."/>
            <person name="Lorenzen M."/>
            <person name="Richards S."/>
            <person name="Roth S."/>
            <person name="Schroder R."/>
            <person name="Tautz D."/>
            <person name="Zdobnov E.M."/>
            <person name="Muzny D."/>
            <person name="Gibbs R.A."/>
            <person name="Weinstock G.M."/>
            <person name="Attaway T."/>
            <person name="Bell S."/>
            <person name="Buhay C.J."/>
            <person name="Chandrabose M.N."/>
            <person name="Chavez D."/>
            <person name="Clerk-Blankenburg K.P."/>
            <person name="Cree A."/>
            <person name="Dao M."/>
            <person name="Davis C."/>
            <person name="Chacko J."/>
            <person name="Dinh H."/>
            <person name="Dugan-Rocha S."/>
            <person name="Fowler G."/>
            <person name="Garner T.T."/>
            <person name="Garnes J."/>
            <person name="Gnirke A."/>
            <person name="Hawes A."/>
            <person name="Hernandez J."/>
            <person name="Hines S."/>
            <person name="Holder M."/>
            <person name="Hume J."/>
            <person name="Jhangiani S.N."/>
            <person name="Joshi V."/>
            <person name="Khan Z.M."/>
            <person name="Jackson L."/>
            <person name="Kovar C."/>
            <person name="Kowis A."/>
            <person name="Lee S."/>
            <person name="Lewis L.R."/>
            <person name="Margolis J."/>
            <person name="Morgan M."/>
            <person name="Nazareth L.V."/>
            <person name="Nguyen N."/>
            <person name="Okwuonu G."/>
            <person name="Parker D."/>
            <person name="Richards S."/>
            <person name="Ruiz S.J."/>
            <person name="Santibanez J."/>
            <person name="Savard J."/>
            <person name="Scherer S.E."/>
            <person name="Schneider B."/>
            <person name="Sodergren E."/>
            <person name="Tautz D."/>
            <person name="Vattahil S."/>
            <person name="Villasana D."/>
            <person name="White C.S."/>
            <person name="Wright R."/>
            <person name="Park Y."/>
            <person name="Beeman R.W."/>
            <person name="Lord J."/>
            <person name="Oppert B."/>
            <person name="Lorenzen M."/>
            <person name="Brown S."/>
            <person name="Wang L."/>
            <person name="Savard J."/>
            <person name="Tautz D."/>
            <person name="Richards S."/>
            <person name="Weinstock G."/>
            <person name="Gibbs R.A."/>
            <person name="Liu Y."/>
            <person name="Worley K."/>
            <person name="Weinstock G."/>
            <person name="Elsik C.G."/>
            <person name="Reese J.T."/>
            <person name="Elhaik E."/>
            <person name="Landan G."/>
            <person name="Graur D."/>
            <person name="Arensburger P."/>
            <person name="Atkinson P."/>
            <person name="Beeman R.W."/>
            <person name="Beidler J."/>
            <person name="Brown S.J."/>
            <person name="Demuth J.P."/>
            <person name="Drury D.W."/>
            <person name="Du Y.Z."/>
            <person name="Fujiwara H."/>
            <person name="Lorenzen M."/>
            <person name="Maselli V."/>
            <person name="Osanai M."/>
            <person name="Park Y."/>
            <person name="Robertson H.M."/>
            <person name="Tu Z."/>
            <person name="Wang J.J."/>
            <person name="Wang S."/>
            <person name="Richards S."/>
            <person name="Song H."/>
            <person name="Zhang L."/>
            <person name="Sodergren E."/>
            <person name="Werner D."/>
            <person name="Stanke M."/>
            <person name="Morgenstern B."/>
            <person name="Solovyev V."/>
            <person name="Kosarev P."/>
            <person name="Brown G."/>
            <person name="Chen H.C."/>
            <person name="Ermolaeva O."/>
            <person name="Hlavina W."/>
            <person name="Kapustin Y."/>
            <person name="Kiryutin B."/>
            <person name="Kitts P."/>
            <person name="Maglott D."/>
            <person name="Pruitt K."/>
            <person name="Sapojnikov V."/>
            <person name="Souvorov A."/>
            <person name="Mackey A.J."/>
            <person name="Waterhouse R.M."/>
            <person name="Wyder S."/>
            <person name="Zdobnov E.M."/>
            <person name="Zdobnov E.M."/>
            <person name="Wyder S."/>
            <person name="Kriventseva E.V."/>
            <person name="Kadowaki T."/>
            <person name="Bork P."/>
            <person name="Aranda M."/>
            <person name="Bao R."/>
            <person name="Beermann A."/>
            <person name="Berns N."/>
            <person name="Bolognesi R."/>
            <person name="Bonneton F."/>
            <person name="Bopp D."/>
            <person name="Brown S.J."/>
            <person name="Bucher G."/>
            <person name="Butts T."/>
            <person name="Chaumot A."/>
            <person name="Denell R.E."/>
            <person name="Ferrier D.E."/>
            <person name="Friedrich M."/>
            <person name="Gordon C.M."/>
            <person name="Jindra M."/>
            <person name="Klingler M."/>
            <person name="Lan Q."/>
            <person name="Lattorff H.M."/>
            <person name="Laudet V."/>
            <person name="von Levetsow C."/>
            <person name="Liu Z."/>
            <person name="Lutz R."/>
            <person name="Lynch J.A."/>
            <person name="da Fonseca R.N."/>
            <person name="Posnien N."/>
            <person name="Reuter R."/>
            <person name="Roth S."/>
            <person name="Savard J."/>
            <person name="Schinko J.B."/>
            <person name="Schmitt C."/>
            <person name="Schoppmeier M."/>
            <person name="Schroder R."/>
            <person name="Shippy T.D."/>
            <person name="Simonnet F."/>
            <person name="Marques-Souza H."/>
            <person name="Tautz D."/>
            <person name="Tomoyasu Y."/>
            <person name="Trauner J."/>
            <person name="Van der Zee M."/>
            <person name="Vervoort M."/>
            <person name="Wittkopp N."/>
            <person name="Wimmer E.A."/>
            <person name="Yang X."/>
            <person name="Jones A.K."/>
            <person name="Sattelle D.B."/>
            <person name="Ebert P.R."/>
            <person name="Nelson D."/>
            <person name="Scott J.G."/>
            <person name="Beeman R.W."/>
            <person name="Muthukrishnan S."/>
            <person name="Kramer K.J."/>
            <person name="Arakane Y."/>
            <person name="Beeman R.W."/>
            <person name="Zhu Q."/>
            <person name="Hogenkamp D."/>
            <person name="Dixit R."/>
            <person name="Oppert B."/>
            <person name="Jiang H."/>
            <person name="Zou Z."/>
            <person name="Marshall J."/>
            <person name="Elpidina E."/>
            <person name="Vinokurov K."/>
            <person name="Oppert C."/>
            <person name="Zou Z."/>
            <person name="Evans J."/>
            <person name="Lu Z."/>
            <person name="Zhao P."/>
            <person name="Sumathipala N."/>
            <person name="Altincicek B."/>
            <person name="Vilcinskas A."/>
            <person name="Williams M."/>
            <person name="Hultmark D."/>
            <person name="Hetru C."/>
            <person name="Jiang H."/>
            <person name="Grimmelikhuijzen C.J."/>
            <person name="Hauser F."/>
            <person name="Cazzamali G."/>
            <person name="Williamson M."/>
            <person name="Park Y."/>
            <person name="Li B."/>
            <person name="Tanaka Y."/>
            <person name="Predel R."/>
            <person name="Neupert S."/>
            <person name="Schachtner J."/>
            <person name="Verleyen P."/>
            <person name="Raible F."/>
            <person name="Bork P."/>
            <person name="Friedrich M."/>
            <person name="Walden K.K."/>
            <person name="Robertson H.M."/>
            <person name="Angeli S."/>
            <person name="Foret S."/>
            <person name="Bucher G."/>
            <person name="Schuetz S."/>
            <person name="Maleszka R."/>
            <person name="Wimmer E.A."/>
            <person name="Beeman R.W."/>
            <person name="Lorenzen M."/>
            <person name="Tomoyasu Y."/>
            <person name="Miller S.C."/>
            <person name="Grossmann D."/>
            <person name="Bucher G."/>
        </authorList>
    </citation>
    <scope>NUCLEOTIDE SEQUENCE [LARGE SCALE GENOMIC DNA]</scope>
    <source>
        <strain evidence="5 6">Georgia GA2</strain>
    </source>
</reference>
<dbReference type="AlphaFoldDB" id="A0A139WBS4"/>
<dbReference type="Proteomes" id="UP000007266">
    <property type="component" value="Linkage group 9"/>
</dbReference>
<dbReference type="GO" id="GO:0005856">
    <property type="term" value="C:cytoskeleton"/>
    <property type="evidence" value="ECO:0000318"/>
    <property type="project" value="GO_Central"/>
</dbReference>
<feature type="domain" description="Cilia- and flagella-associated protein 58 central coiled coil" evidence="4">
    <location>
        <begin position="383"/>
        <end position="684"/>
    </location>
</feature>
<dbReference type="OrthoDB" id="264785at2759"/>
<feature type="coiled-coil region" evidence="2">
    <location>
        <begin position="267"/>
        <end position="630"/>
    </location>
</feature>
<evidence type="ECO:0000313" key="6">
    <source>
        <dbReference type="Proteomes" id="UP000007266"/>
    </source>
</evidence>
<feature type="coiled-coil region" evidence="2">
    <location>
        <begin position="120"/>
        <end position="203"/>
    </location>
</feature>
<dbReference type="Gene3D" id="1.10.287.1490">
    <property type="match status" value="1"/>
</dbReference>
<keyword evidence="1 2" id="KW-0175">Coiled coil</keyword>
<dbReference type="OMA" id="CQDDMRL"/>
<feature type="coiled-coil region" evidence="2">
    <location>
        <begin position="805"/>
        <end position="866"/>
    </location>
</feature>
<sequence length="889" mass="104241">MEESDFSEGNDVGDDVQEEYLDPSNPEHAYAILERDFNKTVAEIEQHPEASHYAEDFHKLFEHFYTSYQKCKELEAKTTTLAKEMDEKNTIIETANKLADLDKGTITDLKTQIEHAWKLADAAHLREQAAQEAIDNLRKQIESLNAEIEFRNKMGEDTSEEMGQLSKHKEGLERENEKLLGEVSHLSQKLNNALEYQNELERKTSLGDMKITELAGQLEDQVNETEKFKRIRDKLESDITELNFRIEDRDTHVSNLNAVISSHLKSIGKLEEKIKEEKVAREKVNKDYETISTKYAKLQEDFNAKHHTLEQLQKSYNKKLTDIKSLEDDLAHLRADFAKVSKQKEIFEKRMYLLEGEKADMTGDRNQLRQRIAMFEKEIDELKRQNENTKRINENMTREKDIIAKSVARYEAVNKDQHKLIKIQEQGKKKLEAELDNFIVETNKQAKQIVTLERQKNSLAEEQLNLTKKIEDSLDEIKLKKAEIYDLKKNISEAENRLRMQQNLYDQVRSERNALEKSLQESSAESGELKKKLKITNHQIEQLKEDVTTKEQLLIKEENIMRKVQKEKENLKVELNQAFEQVKTLKENISEKDAEEKRLHKQIMDNEKLIREQAKDLEQLMNERDILGSQLVRRNDEIALLHEKILILQATLQRGESQYAQRLEDIRLLKIEIKRLRQEHSLLSKNIKNSIDLKQEVFHLERDLMKWRLKCRALEEELQNPMNIHRWRKLEGSDPELLDVLQKVQILQKRLIKQSSEAIERERQLKEAEKLYLNLKQVLAKQPGPGLREELTKTQKALKSRGDQLKCLVSELNMAELQAKEYKSDLQRVTDELNDLKKKYIAEKKSQRLQKLAHDSSRELNQYQKQNGAQVKYTGGGFRMSVQSISSFN</sequence>
<evidence type="ECO:0000256" key="1">
    <source>
        <dbReference type="ARBA" id="ARBA00023054"/>
    </source>
</evidence>
<name>A0A139WBS4_TRICA</name>
<protein>
    <submittedName>
        <fullName evidence="5">Coiled-coil domain-containing protein 147-like Protein</fullName>
    </submittedName>
</protein>
<proteinExistence type="predicted"/>
<accession>A0A139WBS4</accession>
<dbReference type="FunCoup" id="A0A139WBS4">
    <property type="interactions" value="1"/>
</dbReference>
<feature type="compositionally biased region" description="Acidic residues" evidence="3">
    <location>
        <begin position="1"/>
        <end position="21"/>
    </location>
</feature>
<organism evidence="5 6">
    <name type="scientific">Tribolium castaneum</name>
    <name type="common">Red flour beetle</name>
    <dbReference type="NCBI Taxonomy" id="7070"/>
    <lineage>
        <taxon>Eukaryota</taxon>
        <taxon>Metazoa</taxon>
        <taxon>Ecdysozoa</taxon>
        <taxon>Arthropoda</taxon>
        <taxon>Hexapoda</taxon>
        <taxon>Insecta</taxon>
        <taxon>Pterygota</taxon>
        <taxon>Neoptera</taxon>
        <taxon>Endopterygota</taxon>
        <taxon>Coleoptera</taxon>
        <taxon>Polyphaga</taxon>
        <taxon>Cucujiformia</taxon>
        <taxon>Tenebrionidae</taxon>
        <taxon>Tenebrionidae incertae sedis</taxon>
        <taxon>Tribolium</taxon>
    </lineage>
</organism>
<feature type="coiled-coil region" evidence="2">
    <location>
        <begin position="659"/>
        <end position="717"/>
    </location>
</feature>
<dbReference type="STRING" id="7070.A0A139WBS4"/>
<gene>
    <name evidence="5" type="primary">AUGUSTUS-3.0.2_31249</name>
    <name evidence="5" type="ORF">TcasGA2_TC031249</name>
</gene>
<reference evidence="5 6" key="2">
    <citation type="journal article" date="2010" name="Nucleic Acids Res.">
        <title>BeetleBase in 2010: revisions to provide comprehensive genomic information for Tribolium castaneum.</title>
        <authorList>
            <person name="Kim H.S."/>
            <person name="Murphy T."/>
            <person name="Xia J."/>
            <person name="Caragea D."/>
            <person name="Park Y."/>
            <person name="Beeman R.W."/>
            <person name="Lorenzen M.D."/>
            <person name="Butcher S."/>
            <person name="Manak J.R."/>
            <person name="Brown S.J."/>
        </authorList>
    </citation>
    <scope>GENOME REANNOTATION</scope>
    <source>
        <strain evidence="5 6">Georgia GA2</strain>
    </source>
</reference>
<evidence type="ECO:0000313" key="5">
    <source>
        <dbReference type="EMBL" id="KYB25376.1"/>
    </source>
</evidence>
<dbReference type="KEGG" id="tca:663826"/>
<evidence type="ECO:0000256" key="3">
    <source>
        <dbReference type="SAM" id="MobiDB-lite"/>
    </source>
</evidence>
<dbReference type="InParanoid" id="A0A139WBS4"/>
<dbReference type="PANTHER" id="PTHR32083">
    <property type="entry name" value="CILIA AND FLAGELLA-ASSOCIATED PROTEIN 58-RELATED"/>
    <property type="match status" value="1"/>
</dbReference>
<dbReference type="EMBL" id="KQ971372">
    <property type="protein sequence ID" value="KYB25376.1"/>
    <property type="molecule type" value="Genomic_DNA"/>
</dbReference>
<feature type="region of interest" description="Disordered" evidence="3">
    <location>
        <begin position="1"/>
        <end position="27"/>
    </location>
</feature>
<dbReference type="InterPro" id="IPR049270">
    <property type="entry name" value="CFAP58_CC"/>
</dbReference>
<keyword evidence="6" id="KW-1185">Reference proteome</keyword>